<comment type="caution">
    <text evidence="1">The sequence shown here is derived from an EMBL/GenBank/DDBJ whole genome shotgun (WGS) entry which is preliminary data.</text>
</comment>
<proteinExistence type="predicted"/>
<name>A0A510Y530_MARHA</name>
<sequence>MTEPVPFVGTGFLYGLTMEIMEWKNKDERRAYVFVQTSRRLFSGGRGLSLFTWQKEKRNGVLHPGG</sequence>
<accession>A0A510Y530</accession>
<evidence type="ECO:0000313" key="1">
    <source>
        <dbReference type="EMBL" id="GEK58476.1"/>
    </source>
</evidence>
<dbReference type="Proteomes" id="UP000321051">
    <property type="component" value="Unassembled WGS sequence"/>
</dbReference>
<keyword evidence="2" id="KW-1185">Reference proteome</keyword>
<reference evidence="1 2" key="1">
    <citation type="submission" date="2019-07" db="EMBL/GenBank/DDBJ databases">
        <title>Whole genome shotgun sequence of Marinococcus halophilus NBRC 102359.</title>
        <authorList>
            <person name="Hosoyama A."/>
            <person name="Uohara A."/>
            <person name="Ohji S."/>
            <person name="Ichikawa N."/>
        </authorList>
    </citation>
    <scope>NUCLEOTIDE SEQUENCE [LARGE SCALE GENOMIC DNA]</scope>
    <source>
        <strain evidence="1 2">NBRC 102359</strain>
    </source>
</reference>
<dbReference type="AlphaFoldDB" id="A0A510Y530"/>
<protein>
    <submittedName>
        <fullName evidence="1">Uncharacterized protein</fullName>
    </submittedName>
</protein>
<evidence type="ECO:0000313" key="2">
    <source>
        <dbReference type="Proteomes" id="UP000321051"/>
    </source>
</evidence>
<dbReference type="EMBL" id="BJUN01000006">
    <property type="protein sequence ID" value="GEK58476.1"/>
    <property type="molecule type" value="Genomic_DNA"/>
</dbReference>
<gene>
    <name evidence="1" type="ORF">MHA01_13810</name>
</gene>
<organism evidence="1 2">
    <name type="scientific">Marinococcus halophilus</name>
    <dbReference type="NCBI Taxonomy" id="1371"/>
    <lineage>
        <taxon>Bacteria</taxon>
        <taxon>Bacillati</taxon>
        <taxon>Bacillota</taxon>
        <taxon>Bacilli</taxon>
        <taxon>Bacillales</taxon>
        <taxon>Bacillaceae</taxon>
        <taxon>Marinococcus</taxon>
    </lineage>
</organism>